<protein>
    <submittedName>
        <fullName evidence="8">Sigma-70 family RNA polymerase sigma factor</fullName>
    </submittedName>
</protein>
<keyword evidence="9" id="KW-1185">Reference proteome</keyword>
<dbReference type="InterPro" id="IPR013249">
    <property type="entry name" value="RNA_pol_sigma70_r4_t2"/>
</dbReference>
<dbReference type="SUPFAM" id="SSF88659">
    <property type="entry name" value="Sigma3 and sigma4 domains of RNA polymerase sigma factors"/>
    <property type="match status" value="1"/>
</dbReference>
<evidence type="ECO:0000256" key="5">
    <source>
        <dbReference type="ARBA" id="ARBA00023163"/>
    </source>
</evidence>
<dbReference type="CDD" id="cd06171">
    <property type="entry name" value="Sigma70_r4"/>
    <property type="match status" value="1"/>
</dbReference>
<evidence type="ECO:0000256" key="2">
    <source>
        <dbReference type="ARBA" id="ARBA00023015"/>
    </source>
</evidence>
<gene>
    <name evidence="8" type="ORF">MKP09_17900</name>
</gene>
<dbReference type="Gene3D" id="1.10.1740.10">
    <property type="match status" value="1"/>
</dbReference>
<comment type="caution">
    <text evidence="8">The sequence shown here is derived from an EMBL/GenBank/DDBJ whole genome shotgun (WGS) entry which is preliminary data.</text>
</comment>
<dbReference type="NCBIfam" id="TIGR02937">
    <property type="entry name" value="sigma70-ECF"/>
    <property type="match status" value="1"/>
</dbReference>
<sequence length="152" mass="18067">MGGACFFFFRKRIDNETDAEDLTQQTFIRLWQYRGSLSDNHLMETMLFQNARMVFIDWLRKEATERKRRLAAENNCERICFNPQPDYTELQIALKSLPPARQNAIRLRHLEGYSYKEIATQMNISVKTVENHVRLALIQLRKLLIPIILLFF</sequence>
<dbReference type="InterPro" id="IPR013324">
    <property type="entry name" value="RNA_pol_sigma_r3/r4-like"/>
</dbReference>
<evidence type="ECO:0000259" key="6">
    <source>
        <dbReference type="Pfam" id="PF04542"/>
    </source>
</evidence>
<dbReference type="Proteomes" id="UP001202248">
    <property type="component" value="Unassembled WGS sequence"/>
</dbReference>
<dbReference type="InterPro" id="IPR013325">
    <property type="entry name" value="RNA_pol_sigma_r2"/>
</dbReference>
<dbReference type="Pfam" id="PF04542">
    <property type="entry name" value="Sigma70_r2"/>
    <property type="match status" value="1"/>
</dbReference>
<evidence type="ECO:0000313" key="8">
    <source>
        <dbReference type="EMBL" id="MCH5599648.1"/>
    </source>
</evidence>
<comment type="similarity">
    <text evidence="1">Belongs to the sigma-70 factor family. ECF subfamily.</text>
</comment>
<accession>A0ABS9SMN5</accession>
<dbReference type="PANTHER" id="PTHR43133">
    <property type="entry name" value="RNA POLYMERASE ECF-TYPE SIGMA FACTO"/>
    <property type="match status" value="1"/>
</dbReference>
<feature type="domain" description="RNA polymerase sigma-70 region 2" evidence="6">
    <location>
        <begin position="10"/>
        <end position="63"/>
    </location>
</feature>
<dbReference type="RefSeq" id="WP_240831687.1">
    <property type="nucleotide sequence ID" value="NZ_JAKWBL010000004.1"/>
</dbReference>
<dbReference type="PANTHER" id="PTHR43133:SF8">
    <property type="entry name" value="RNA POLYMERASE SIGMA FACTOR HI_1459-RELATED"/>
    <property type="match status" value="1"/>
</dbReference>
<keyword evidence="5" id="KW-0804">Transcription</keyword>
<evidence type="ECO:0000256" key="4">
    <source>
        <dbReference type="ARBA" id="ARBA00023125"/>
    </source>
</evidence>
<feature type="domain" description="RNA polymerase sigma factor 70 region 4 type 2" evidence="7">
    <location>
        <begin position="90"/>
        <end position="140"/>
    </location>
</feature>
<evidence type="ECO:0000256" key="1">
    <source>
        <dbReference type="ARBA" id="ARBA00010641"/>
    </source>
</evidence>
<keyword evidence="4" id="KW-0238">DNA-binding</keyword>
<dbReference type="InterPro" id="IPR007627">
    <property type="entry name" value="RNA_pol_sigma70_r2"/>
</dbReference>
<reference evidence="8 9" key="1">
    <citation type="submission" date="2022-02" db="EMBL/GenBank/DDBJ databases">
        <authorList>
            <person name="Min J."/>
        </authorList>
    </citation>
    <scope>NUCLEOTIDE SEQUENCE [LARGE SCALE GENOMIC DNA]</scope>
    <source>
        <strain evidence="8 9">GR10-1</strain>
    </source>
</reference>
<dbReference type="SUPFAM" id="SSF88946">
    <property type="entry name" value="Sigma2 domain of RNA polymerase sigma factors"/>
    <property type="match status" value="1"/>
</dbReference>
<keyword evidence="3" id="KW-0731">Sigma factor</keyword>
<name>A0ABS9SMN5_9BACT</name>
<dbReference type="InterPro" id="IPR014284">
    <property type="entry name" value="RNA_pol_sigma-70_dom"/>
</dbReference>
<dbReference type="Pfam" id="PF08281">
    <property type="entry name" value="Sigma70_r4_2"/>
    <property type="match status" value="1"/>
</dbReference>
<dbReference type="InterPro" id="IPR036388">
    <property type="entry name" value="WH-like_DNA-bd_sf"/>
</dbReference>
<evidence type="ECO:0000313" key="9">
    <source>
        <dbReference type="Proteomes" id="UP001202248"/>
    </source>
</evidence>
<dbReference type="Gene3D" id="1.10.10.10">
    <property type="entry name" value="Winged helix-like DNA-binding domain superfamily/Winged helix DNA-binding domain"/>
    <property type="match status" value="1"/>
</dbReference>
<evidence type="ECO:0000259" key="7">
    <source>
        <dbReference type="Pfam" id="PF08281"/>
    </source>
</evidence>
<evidence type="ECO:0000256" key="3">
    <source>
        <dbReference type="ARBA" id="ARBA00023082"/>
    </source>
</evidence>
<dbReference type="InterPro" id="IPR039425">
    <property type="entry name" value="RNA_pol_sigma-70-like"/>
</dbReference>
<proteinExistence type="inferred from homology"/>
<dbReference type="EMBL" id="JAKWBL010000004">
    <property type="protein sequence ID" value="MCH5599648.1"/>
    <property type="molecule type" value="Genomic_DNA"/>
</dbReference>
<keyword evidence="2" id="KW-0805">Transcription regulation</keyword>
<organism evidence="8 9">
    <name type="scientific">Niabella ginsengisoli</name>
    <dbReference type="NCBI Taxonomy" id="522298"/>
    <lineage>
        <taxon>Bacteria</taxon>
        <taxon>Pseudomonadati</taxon>
        <taxon>Bacteroidota</taxon>
        <taxon>Chitinophagia</taxon>
        <taxon>Chitinophagales</taxon>
        <taxon>Chitinophagaceae</taxon>
        <taxon>Niabella</taxon>
    </lineage>
</organism>